<dbReference type="Proteomes" id="UP000176322">
    <property type="component" value="Unassembled WGS sequence"/>
</dbReference>
<dbReference type="InterPro" id="IPR052906">
    <property type="entry name" value="Type_IV_Methyl-Rstrct_Enzyme"/>
</dbReference>
<name>A0A1F6BY92_9BACT</name>
<evidence type="ECO:0000313" key="4">
    <source>
        <dbReference type="Proteomes" id="UP000176322"/>
    </source>
</evidence>
<dbReference type="GO" id="GO:0003677">
    <property type="term" value="F:DNA binding"/>
    <property type="evidence" value="ECO:0007669"/>
    <property type="project" value="InterPro"/>
</dbReference>
<dbReference type="Pfam" id="PF04471">
    <property type="entry name" value="Mrr_cat"/>
    <property type="match status" value="1"/>
</dbReference>
<feature type="region of interest" description="Disordered" evidence="1">
    <location>
        <begin position="132"/>
        <end position="157"/>
    </location>
</feature>
<protein>
    <recommendedName>
        <fullName evidence="2">Restriction endonuclease type IV Mrr domain-containing protein</fullName>
    </recommendedName>
</protein>
<evidence type="ECO:0000256" key="1">
    <source>
        <dbReference type="SAM" id="MobiDB-lite"/>
    </source>
</evidence>
<dbReference type="PANTHER" id="PTHR30015">
    <property type="entry name" value="MRR RESTRICTION SYSTEM PROTEIN"/>
    <property type="match status" value="1"/>
</dbReference>
<dbReference type="EMBL" id="MFKO01000002">
    <property type="protein sequence ID" value="OGG41926.1"/>
    <property type="molecule type" value="Genomic_DNA"/>
</dbReference>
<dbReference type="InterPro" id="IPR007560">
    <property type="entry name" value="Restrct_endonuc_IV_Mrr"/>
</dbReference>
<sequence>MQVALAVLILGIIVIGWIISAISETASNTARNQQRKKELEQKWSHRQIDRSKNLFDRNQDIIDKHLNKISVGYQRSYYIENIVRDCVQDIAEAEGMPNLGPNHQYLSQWTSSANQEYKDLSQQLLTSFENHKQKLENKKKEKVREQEQKESEVRSETKRINELTKTLEYRKKKHRNPSTLKQITKSKEQKILNISTIEKVLETNKINWSQYLTTLISSKYEVPKLSLFEAKHLKQASQTLNEDVLAFNSLLDTESSEFDASIKYFKELQAGYSRKEAMSVEKWIDHLINRIELPRALPKYWKVKYEEENRIAIVEIQLPDVVHNQLYKTVQLKSGPVEKPLSQKETRELVPNLHPAIMLRVAYEIMKNDESNAIDLLVLNGFVEYHNPSTGNLSTTNTSSVAVKKEQIINLNLSKVDPLTAFSNLKGKSAGKIIEIIPVTPVLTLDRSDARIIDTKAVINELSSDTNLAVMDWQDFENLIAELFQKEFADKGAEVKVTQASRDRGVDAIVYDPNPITGGKYVIQAKRYAHTVDVSAVRDLVAVVSKEGASRGILVTTSNFGSDAYQFAEGYPVTLLNGAELLGLLQKHGYDFKIDLAEAKRILKSQNKSLAE</sequence>
<dbReference type="STRING" id="1798475.A2837_01830"/>
<evidence type="ECO:0000259" key="2">
    <source>
        <dbReference type="Pfam" id="PF04471"/>
    </source>
</evidence>
<dbReference type="GO" id="GO:0009307">
    <property type="term" value="P:DNA restriction-modification system"/>
    <property type="evidence" value="ECO:0007669"/>
    <property type="project" value="InterPro"/>
</dbReference>
<dbReference type="InterPro" id="IPR011856">
    <property type="entry name" value="tRNA_endonuc-like_dom_sf"/>
</dbReference>
<dbReference type="PANTHER" id="PTHR30015:SF7">
    <property type="entry name" value="TYPE IV METHYL-DIRECTED RESTRICTION ENZYME ECOKMRR"/>
    <property type="match status" value="1"/>
</dbReference>
<reference evidence="3 4" key="1">
    <citation type="journal article" date="2016" name="Nat. Commun.">
        <title>Thousands of microbial genomes shed light on interconnected biogeochemical processes in an aquifer system.</title>
        <authorList>
            <person name="Anantharaman K."/>
            <person name="Brown C.T."/>
            <person name="Hug L.A."/>
            <person name="Sharon I."/>
            <person name="Castelle C.J."/>
            <person name="Probst A.J."/>
            <person name="Thomas B.C."/>
            <person name="Singh A."/>
            <person name="Wilkins M.J."/>
            <person name="Karaoz U."/>
            <person name="Brodie E.L."/>
            <person name="Williams K.H."/>
            <person name="Hubbard S.S."/>
            <person name="Banfield J.F."/>
        </authorList>
    </citation>
    <scope>NUCLEOTIDE SEQUENCE [LARGE SCALE GENOMIC DNA]</scope>
</reference>
<comment type="caution">
    <text evidence="3">The sequence shown here is derived from an EMBL/GenBank/DDBJ whole genome shotgun (WGS) entry which is preliminary data.</text>
</comment>
<dbReference type="AlphaFoldDB" id="A0A1F6BY92"/>
<proteinExistence type="predicted"/>
<accession>A0A1F6BY92</accession>
<dbReference type="Gene3D" id="3.40.1350.10">
    <property type="match status" value="1"/>
</dbReference>
<gene>
    <name evidence="3" type="ORF">A2837_01830</name>
</gene>
<organism evidence="3 4">
    <name type="scientific">Candidatus Kaiserbacteria bacterium RIFCSPHIGHO2_01_FULL_46_22</name>
    <dbReference type="NCBI Taxonomy" id="1798475"/>
    <lineage>
        <taxon>Bacteria</taxon>
        <taxon>Candidatus Kaiseribacteriota</taxon>
    </lineage>
</organism>
<feature type="domain" description="Restriction endonuclease type IV Mrr" evidence="2">
    <location>
        <begin position="470"/>
        <end position="584"/>
    </location>
</feature>
<dbReference type="SUPFAM" id="SSF52980">
    <property type="entry name" value="Restriction endonuclease-like"/>
    <property type="match status" value="1"/>
</dbReference>
<dbReference type="InterPro" id="IPR011335">
    <property type="entry name" value="Restrct_endonuc-II-like"/>
</dbReference>
<evidence type="ECO:0000313" key="3">
    <source>
        <dbReference type="EMBL" id="OGG41926.1"/>
    </source>
</evidence>
<dbReference type="GO" id="GO:0015666">
    <property type="term" value="F:restriction endodeoxyribonuclease activity"/>
    <property type="evidence" value="ECO:0007669"/>
    <property type="project" value="TreeGrafter"/>
</dbReference>